<gene>
    <name evidence="5" type="ORF">FHG85_09810</name>
</gene>
<dbReference type="InterPro" id="IPR014746">
    <property type="entry name" value="Gln_synth/guanido_kin_cat_dom"/>
</dbReference>
<dbReference type="Pfam" id="PF03951">
    <property type="entry name" value="Gln-synt_N"/>
    <property type="match status" value="1"/>
</dbReference>
<evidence type="ECO:0000256" key="3">
    <source>
        <dbReference type="RuleBase" id="RU000384"/>
    </source>
</evidence>
<protein>
    <submittedName>
        <fullName evidence="5">Glutamine synthetase</fullName>
    </submittedName>
</protein>
<evidence type="ECO:0000259" key="4">
    <source>
        <dbReference type="PROSITE" id="PS51987"/>
    </source>
</evidence>
<dbReference type="Gene3D" id="3.30.590.10">
    <property type="entry name" value="Glutamine synthetase/guanido kinase, catalytic domain"/>
    <property type="match status" value="1"/>
</dbReference>
<dbReference type="KEGG" id="ttz:FHG85_09810"/>
<name>A0A7D3XET9_9BACT</name>
<keyword evidence="6" id="KW-1185">Reference proteome</keyword>
<dbReference type="GO" id="GO:0004356">
    <property type="term" value="F:glutamine synthetase activity"/>
    <property type="evidence" value="ECO:0007669"/>
    <property type="project" value="InterPro"/>
</dbReference>
<evidence type="ECO:0000313" key="6">
    <source>
        <dbReference type="Proteomes" id="UP000500961"/>
    </source>
</evidence>
<dbReference type="GO" id="GO:0005737">
    <property type="term" value="C:cytoplasm"/>
    <property type="evidence" value="ECO:0007669"/>
    <property type="project" value="TreeGrafter"/>
</dbReference>
<proteinExistence type="inferred from homology"/>
<dbReference type="PROSITE" id="PS51987">
    <property type="entry name" value="GS_CATALYTIC"/>
    <property type="match status" value="1"/>
</dbReference>
<comment type="similarity">
    <text evidence="1 2 3">Belongs to the glutamine synthetase family.</text>
</comment>
<dbReference type="SUPFAM" id="SSF54368">
    <property type="entry name" value="Glutamine synthetase, N-terminal domain"/>
    <property type="match status" value="1"/>
</dbReference>
<dbReference type="Gene3D" id="3.10.20.70">
    <property type="entry name" value="Glutamine synthetase, N-terminal domain"/>
    <property type="match status" value="1"/>
</dbReference>
<dbReference type="GO" id="GO:0016020">
    <property type="term" value="C:membrane"/>
    <property type="evidence" value="ECO:0007669"/>
    <property type="project" value="TreeGrafter"/>
</dbReference>
<evidence type="ECO:0000313" key="5">
    <source>
        <dbReference type="EMBL" id="QKG80552.1"/>
    </source>
</evidence>
<dbReference type="RefSeq" id="WP_173075377.1">
    <property type="nucleotide sequence ID" value="NZ_CP041345.1"/>
</dbReference>
<dbReference type="Proteomes" id="UP000500961">
    <property type="component" value="Chromosome"/>
</dbReference>
<sequence length="501" mass="56387">MNESQIVMNPNELVRYLKKPASEFTKSDIIRFCEENSIEMINFRYVAEDGKLKTLNFIISSKEHLDSILSAGERVDGSSLFSFIEAGSSDLYVIPRYRTAFVNPFAEVPTLEILCSFYDSTGKPLESAPENVLKKAYDLFKQETGMTFKALAELEYYVISERDDFYPGVDQKGYHASEPFAKWEMLRREALIYIARAGGKVKYGHSEVGCFMTDQYLYEQHEIEFLPMPAEEAVEQLVIAKWIVRMLGYRYGVEISFAPKITVGKAGSGLHFHMMVEKDGKNLMVENGKLSDTAKKMVAGILDAADALTAFGNTIPTSYLRLVPHQEAPTNICWGERNRSVVIRVPLGWIGAENMVKHANPNDDSQYAQMESKQTVEYRVADGSANPYLTIAGLITAALDGLRRPDALELADKLYVNVNIFRPEFKEKLASLKQLPASCWESAEALEAKRQKFEKDGIFPKGMIDAIVAKLKSYNDKGLSEKLYGNNEEIAKLVSQFIHIA</sequence>
<dbReference type="InterPro" id="IPR008147">
    <property type="entry name" value="Gln_synt_N"/>
</dbReference>
<dbReference type="InterPro" id="IPR036651">
    <property type="entry name" value="Gln_synt_N_sf"/>
</dbReference>
<dbReference type="PANTHER" id="PTHR43407:SF1">
    <property type="entry name" value="LENGSIN"/>
    <property type="match status" value="1"/>
</dbReference>
<dbReference type="AlphaFoldDB" id="A0A7D3XET9"/>
<evidence type="ECO:0000256" key="2">
    <source>
        <dbReference type="PROSITE-ProRule" id="PRU01331"/>
    </source>
</evidence>
<dbReference type="SUPFAM" id="SSF55931">
    <property type="entry name" value="Glutamine synthetase/guanido kinase"/>
    <property type="match status" value="1"/>
</dbReference>
<feature type="domain" description="GS catalytic" evidence="4">
    <location>
        <begin position="129"/>
        <end position="501"/>
    </location>
</feature>
<dbReference type="EMBL" id="CP041345">
    <property type="protein sequence ID" value="QKG80552.1"/>
    <property type="molecule type" value="Genomic_DNA"/>
</dbReference>
<reference evidence="5 6" key="1">
    <citation type="submission" date="2019-07" db="EMBL/GenBank/DDBJ databases">
        <title>Thalassofilum flectens gen. nov., sp. nov., a novel moderate thermophilic anaerobe from a shallow sea hot spring in Kunashir Island (Russia), representing a new family in the order Bacteroidales, and proposal of Thalassofilacea fam. nov.</title>
        <authorList>
            <person name="Kochetkova T.V."/>
            <person name="Podosokorskaya O.A."/>
            <person name="Novikov A."/>
            <person name="Elcheninov A.G."/>
            <person name="Toshchakov S.V."/>
            <person name="Kublanov I.V."/>
        </authorList>
    </citation>
    <scope>NUCLEOTIDE SEQUENCE [LARGE SCALE GENOMIC DNA]</scope>
    <source>
        <strain evidence="5 6">38-H</strain>
    </source>
</reference>
<dbReference type="PANTHER" id="PTHR43407">
    <property type="entry name" value="GLUTAMINE SYNTHETASE"/>
    <property type="match status" value="1"/>
</dbReference>
<accession>A0A7D3XET9</accession>
<dbReference type="InterPro" id="IPR008146">
    <property type="entry name" value="Gln_synth_cat_dom"/>
</dbReference>
<dbReference type="SMART" id="SM01230">
    <property type="entry name" value="Gln-synt_C"/>
    <property type="match status" value="1"/>
</dbReference>
<dbReference type="GO" id="GO:0006542">
    <property type="term" value="P:glutamine biosynthetic process"/>
    <property type="evidence" value="ECO:0007669"/>
    <property type="project" value="InterPro"/>
</dbReference>
<dbReference type="GO" id="GO:0019740">
    <property type="term" value="P:nitrogen utilization"/>
    <property type="evidence" value="ECO:0007669"/>
    <property type="project" value="TreeGrafter"/>
</dbReference>
<organism evidence="5 6">
    <name type="scientific">Tenuifilum thalassicum</name>
    <dbReference type="NCBI Taxonomy" id="2590900"/>
    <lineage>
        <taxon>Bacteria</taxon>
        <taxon>Pseudomonadati</taxon>
        <taxon>Bacteroidota</taxon>
        <taxon>Bacteroidia</taxon>
        <taxon>Bacteroidales</taxon>
        <taxon>Tenuifilaceae</taxon>
        <taxon>Tenuifilum</taxon>
    </lineage>
</organism>
<evidence type="ECO:0000256" key="1">
    <source>
        <dbReference type="ARBA" id="ARBA00009897"/>
    </source>
</evidence>
<dbReference type="Pfam" id="PF00120">
    <property type="entry name" value="Gln-synt_C"/>
    <property type="match status" value="1"/>
</dbReference>